<feature type="region of interest" description="Disordered" evidence="1">
    <location>
        <begin position="193"/>
        <end position="213"/>
    </location>
</feature>
<keyword evidence="2" id="KW-1133">Transmembrane helix</keyword>
<organism evidence="3 4">
    <name type="scientific">Lottia gigantea</name>
    <name type="common">Giant owl limpet</name>
    <dbReference type="NCBI Taxonomy" id="225164"/>
    <lineage>
        <taxon>Eukaryota</taxon>
        <taxon>Metazoa</taxon>
        <taxon>Spiralia</taxon>
        <taxon>Lophotrochozoa</taxon>
        <taxon>Mollusca</taxon>
        <taxon>Gastropoda</taxon>
        <taxon>Patellogastropoda</taxon>
        <taxon>Lottioidea</taxon>
        <taxon>Lottiidae</taxon>
        <taxon>Lottia</taxon>
    </lineage>
</organism>
<dbReference type="GeneID" id="20250916"/>
<gene>
    <name evidence="3" type="ORF">LOTGIDRAFT_238986</name>
</gene>
<feature type="transmembrane region" description="Helical" evidence="2">
    <location>
        <begin position="48"/>
        <end position="73"/>
    </location>
</feature>
<dbReference type="EMBL" id="KB201234">
    <property type="protein sequence ID" value="ESO98625.1"/>
    <property type="molecule type" value="Genomic_DNA"/>
</dbReference>
<keyword evidence="4" id="KW-1185">Reference proteome</keyword>
<name>V4AUK6_LOTGI</name>
<feature type="compositionally biased region" description="Basic residues" evidence="1">
    <location>
        <begin position="110"/>
        <end position="121"/>
    </location>
</feature>
<feature type="region of interest" description="Disordered" evidence="1">
    <location>
        <begin position="275"/>
        <end position="325"/>
    </location>
</feature>
<feature type="compositionally biased region" description="Polar residues" evidence="1">
    <location>
        <begin position="316"/>
        <end position="325"/>
    </location>
</feature>
<proteinExistence type="predicted"/>
<accession>V4AUK6</accession>
<dbReference type="RefSeq" id="XP_009050682.1">
    <property type="nucleotide sequence ID" value="XM_009052434.1"/>
</dbReference>
<feature type="transmembrane region" description="Helical" evidence="2">
    <location>
        <begin position="21"/>
        <end position="42"/>
    </location>
</feature>
<protein>
    <submittedName>
        <fullName evidence="3">Uncharacterized protein</fullName>
    </submittedName>
</protein>
<reference evidence="3 4" key="1">
    <citation type="journal article" date="2013" name="Nature">
        <title>Insights into bilaterian evolution from three spiralian genomes.</title>
        <authorList>
            <person name="Simakov O."/>
            <person name="Marletaz F."/>
            <person name="Cho S.J."/>
            <person name="Edsinger-Gonzales E."/>
            <person name="Havlak P."/>
            <person name="Hellsten U."/>
            <person name="Kuo D.H."/>
            <person name="Larsson T."/>
            <person name="Lv J."/>
            <person name="Arendt D."/>
            <person name="Savage R."/>
            <person name="Osoegawa K."/>
            <person name="de Jong P."/>
            <person name="Grimwood J."/>
            <person name="Chapman J.A."/>
            <person name="Shapiro H."/>
            <person name="Aerts A."/>
            <person name="Otillar R.P."/>
            <person name="Terry A.Y."/>
            <person name="Boore J.L."/>
            <person name="Grigoriev I.V."/>
            <person name="Lindberg D.R."/>
            <person name="Seaver E.C."/>
            <person name="Weisblat D.A."/>
            <person name="Putnam N.H."/>
            <person name="Rokhsar D.S."/>
        </authorList>
    </citation>
    <scope>NUCLEOTIDE SEQUENCE [LARGE SCALE GENOMIC DNA]</scope>
</reference>
<keyword evidence="2" id="KW-0472">Membrane</keyword>
<feature type="compositionally biased region" description="Basic residues" evidence="1">
    <location>
        <begin position="134"/>
        <end position="143"/>
    </location>
</feature>
<feature type="compositionally biased region" description="Polar residues" evidence="1">
    <location>
        <begin position="298"/>
        <end position="307"/>
    </location>
</feature>
<evidence type="ECO:0000256" key="2">
    <source>
        <dbReference type="SAM" id="Phobius"/>
    </source>
</evidence>
<dbReference type="OrthoDB" id="6121265at2759"/>
<evidence type="ECO:0000313" key="4">
    <source>
        <dbReference type="Proteomes" id="UP000030746"/>
    </source>
</evidence>
<dbReference type="CTD" id="20250916"/>
<evidence type="ECO:0000256" key="1">
    <source>
        <dbReference type="SAM" id="MobiDB-lite"/>
    </source>
</evidence>
<evidence type="ECO:0000313" key="3">
    <source>
        <dbReference type="EMBL" id="ESO98625.1"/>
    </source>
</evidence>
<feature type="compositionally biased region" description="Polar residues" evidence="1">
    <location>
        <begin position="275"/>
        <end position="288"/>
    </location>
</feature>
<dbReference type="HOGENOM" id="CLU_856019_0_0_1"/>
<dbReference type="AlphaFoldDB" id="V4AUK6"/>
<keyword evidence="2" id="KW-0812">Transmembrane</keyword>
<dbReference type="Proteomes" id="UP000030746">
    <property type="component" value="Unassembled WGS sequence"/>
</dbReference>
<dbReference type="KEGG" id="lgi:LOTGIDRAFT_238986"/>
<sequence length="325" mass="35810">MAASSPGKDTKCCSYLCRPRVLLTFGVPLLVPSVILVAIAFVSFPDFGVIHICGILLLTLSIVCISFGVLILVCGRLQRKMTPQPEKMPVDEPCVEVPNQELPRVDGKRNRTLRKSSRQRHSNGSVKNKESPRKTRPKRKNSRGVKDAIINNSVKLPTVNEDNEGERLRILSAGGVSRKSLPTLPTEILVDANSSTHTPRTSESRQTSLTRRTSMSVPRVEVWKEQTILSASSELSILSDSSIFFTQDVELTPVEVLEQNARFLSFPVNPPPRSLSLTNMLEGSSSDNTDMDSRRKSGSISDETSFILSDGLAKTQPITNSELEH</sequence>
<feature type="region of interest" description="Disordered" evidence="1">
    <location>
        <begin position="82"/>
        <end position="151"/>
    </location>
</feature>